<organism evidence="1 2">
    <name type="scientific">Bursaphelenchus xylophilus</name>
    <name type="common">Pinewood nematode worm</name>
    <name type="synonym">Aphelenchoides xylophilus</name>
    <dbReference type="NCBI Taxonomy" id="6326"/>
    <lineage>
        <taxon>Eukaryota</taxon>
        <taxon>Metazoa</taxon>
        <taxon>Ecdysozoa</taxon>
        <taxon>Nematoda</taxon>
        <taxon>Chromadorea</taxon>
        <taxon>Rhabditida</taxon>
        <taxon>Tylenchina</taxon>
        <taxon>Tylenchomorpha</taxon>
        <taxon>Aphelenchoidea</taxon>
        <taxon>Aphelenchoididae</taxon>
        <taxon>Bursaphelenchus</taxon>
    </lineage>
</organism>
<dbReference type="Proteomes" id="UP000095284">
    <property type="component" value="Unplaced"/>
</dbReference>
<dbReference type="AlphaFoldDB" id="A0A1I7SE38"/>
<evidence type="ECO:0000313" key="1">
    <source>
        <dbReference type="Proteomes" id="UP000095284"/>
    </source>
</evidence>
<protein>
    <submittedName>
        <fullName evidence="2">Ovule protein</fullName>
    </submittedName>
</protein>
<proteinExistence type="predicted"/>
<name>A0A1I7SE38_BURXY</name>
<dbReference type="WBParaSite" id="BXY_1129600.1">
    <property type="protein sequence ID" value="BXY_1129600.1"/>
    <property type="gene ID" value="BXY_1129600"/>
</dbReference>
<reference evidence="2" key="1">
    <citation type="submission" date="2016-11" db="UniProtKB">
        <authorList>
            <consortium name="WormBaseParasite"/>
        </authorList>
    </citation>
    <scope>IDENTIFICATION</scope>
</reference>
<evidence type="ECO:0000313" key="2">
    <source>
        <dbReference type="WBParaSite" id="BXY_1129600.1"/>
    </source>
</evidence>
<sequence length="70" mass="8254">MKWRKWKSIIEEFHPFFNFDLMENIRNGRFQAKLGSKSFSKMEENDVSPVFNANETLRPLSATELPAHIP</sequence>
<accession>A0A1I7SE38</accession>